<proteinExistence type="inferred from homology"/>
<evidence type="ECO:0000313" key="5">
    <source>
        <dbReference type="Proteomes" id="UP000565579"/>
    </source>
</evidence>
<dbReference type="Pfam" id="PF01613">
    <property type="entry name" value="Flavin_Reduct"/>
    <property type="match status" value="1"/>
</dbReference>
<evidence type="ECO:0000256" key="2">
    <source>
        <dbReference type="ARBA" id="ARBA00023002"/>
    </source>
</evidence>
<dbReference type="Proteomes" id="UP000565579">
    <property type="component" value="Unassembled WGS sequence"/>
</dbReference>
<dbReference type="PANTHER" id="PTHR30466:SF11">
    <property type="entry name" value="FLAVIN-DEPENDENT MONOOXYGENASE, REDUCTASE SUBUNIT HSAB"/>
    <property type="match status" value="1"/>
</dbReference>
<dbReference type="InterPro" id="IPR050268">
    <property type="entry name" value="NADH-dep_flavin_reductase"/>
</dbReference>
<dbReference type="GO" id="GO:0042602">
    <property type="term" value="F:riboflavin reductase (NADPH) activity"/>
    <property type="evidence" value="ECO:0007669"/>
    <property type="project" value="TreeGrafter"/>
</dbReference>
<dbReference type="PANTHER" id="PTHR30466">
    <property type="entry name" value="FLAVIN REDUCTASE"/>
    <property type="match status" value="1"/>
</dbReference>
<comment type="similarity">
    <text evidence="1">Belongs to the non-flavoprotein flavin reductase family.</text>
</comment>
<name>A0A7X0P187_9ACTN</name>
<dbReference type="InterPro" id="IPR002563">
    <property type="entry name" value="Flavin_Rdtase-like_dom"/>
</dbReference>
<evidence type="ECO:0000256" key="1">
    <source>
        <dbReference type="ARBA" id="ARBA00008898"/>
    </source>
</evidence>
<dbReference type="EMBL" id="JACHMI010000001">
    <property type="protein sequence ID" value="MBB6553398.1"/>
    <property type="molecule type" value="Genomic_DNA"/>
</dbReference>
<organism evidence="4 5">
    <name type="scientific">Nonomuraea rubra</name>
    <dbReference type="NCBI Taxonomy" id="46180"/>
    <lineage>
        <taxon>Bacteria</taxon>
        <taxon>Bacillati</taxon>
        <taxon>Actinomycetota</taxon>
        <taxon>Actinomycetes</taxon>
        <taxon>Streptosporangiales</taxon>
        <taxon>Streptosporangiaceae</taxon>
        <taxon>Nonomuraea</taxon>
    </lineage>
</organism>
<comment type="caution">
    <text evidence="4">The sequence shown here is derived from an EMBL/GenBank/DDBJ whole genome shotgun (WGS) entry which is preliminary data.</text>
</comment>
<keyword evidence="2" id="KW-0560">Oxidoreductase</keyword>
<evidence type="ECO:0000313" key="4">
    <source>
        <dbReference type="EMBL" id="MBB6553398.1"/>
    </source>
</evidence>
<protein>
    <submittedName>
        <fullName evidence="4">Flavin reductase (DIM6/NTAB) family NADH-FMN oxidoreductase RutF</fullName>
    </submittedName>
</protein>
<dbReference type="SUPFAM" id="SSF50475">
    <property type="entry name" value="FMN-binding split barrel"/>
    <property type="match status" value="1"/>
</dbReference>
<dbReference type="Gene3D" id="2.30.110.10">
    <property type="entry name" value="Electron Transport, Fmn-binding Protein, Chain A"/>
    <property type="match status" value="1"/>
</dbReference>
<feature type="domain" description="Flavin reductase like" evidence="3">
    <location>
        <begin position="19"/>
        <end position="163"/>
    </location>
</feature>
<dbReference type="InterPro" id="IPR012349">
    <property type="entry name" value="Split_barrel_FMN-bd"/>
</dbReference>
<keyword evidence="5" id="KW-1185">Reference proteome</keyword>
<gene>
    <name evidence="4" type="ORF">HD593_008193</name>
</gene>
<reference evidence="4 5" key="1">
    <citation type="submission" date="2020-08" db="EMBL/GenBank/DDBJ databases">
        <title>Sequencing the genomes of 1000 actinobacteria strains.</title>
        <authorList>
            <person name="Klenk H.-P."/>
        </authorList>
    </citation>
    <scope>NUCLEOTIDE SEQUENCE [LARGE SCALE GENOMIC DNA]</scope>
    <source>
        <strain evidence="4 5">DSM 43768</strain>
    </source>
</reference>
<evidence type="ECO:0000259" key="3">
    <source>
        <dbReference type="SMART" id="SM00903"/>
    </source>
</evidence>
<dbReference type="RefSeq" id="WP_185107576.1">
    <property type="nucleotide sequence ID" value="NZ_JACHMI010000001.1"/>
</dbReference>
<dbReference type="GO" id="GO:0010181">
    <property type="term" value="F:FMN binding"/>
    <property type="evidence" value="ECO:0007669"/>
    <property type="project" value="InterPro"/>
</dbReference>
<accession>A0A7X0P187</accession>
<sequence length="183" mass="19569">MANGYAQAPLDGRLLRTAFGKFPTGVVAVCAMHGQERVGMAVSAFMPVSLDPPLLSVCIQLSSTTWPRLREAGVVGVSVLSRAQQAHARRLASKEADRFAGLEVTRLASGAVVVDGTQAWFECAIRESHEAGDHEIVVLEIVQLHVESHADDPMVFFASGFRGLRHVQGGSADGRAGLEVAHW</sequence>
<dbReference type="SMART" id="SM00903">
    <property type="entry name" value="Flavin_Reduct"/>
    <property type="match status" value="1"/>
</dbReference>
<dbReference type="AlphaFoldDB" id="A0A7X0P187"/>